<evidence type="ECO:0000256" key="4">
    <source>
        <dbReference type="ARBA" id="ARBA00022833"/>
    </source>
</evidence>
<dbReference type="Gene3D" id="3.20.20.70">
    <property type="entry name" value="Aldolase class I"/>
    <property type="match status" value="1"/>
</dbReference>
<comment type="caution">
    <text evidence="5">The sequence shown here is derived from an EMBL/GenBank/DDBJ whole genome shotgun (WGS) entry which is preliminary data.</text>
</comment>
<dbReference type="PANTHER" id="PTHR37418">
    <property type="entry name" value="3-KETO-5-AMINOHEXANOATE CLEAVAGE ENZYME-RELATED"/>
    <property type="match status" value="1"/>
</dbReference>
<dbReference type="Proteomes" id="UP000481252">
    <property type="component" value="Unassembled WGS sequence"/>
</dbReference>
<dbReference type="RefSeq" id="WP_165120443.1">
    <property type="nucleotide sequence ID" value="NZ_JAAKZG010000013.1"/>
</dbReference>
<dbReference type="InterPro" id="IPR008567">
    <property type="entry name" value="BKACE"/>
</dbReference>
<proteinExistence type="predicted"/>
<dbReference type="InterPro" id="IPR013785">
    <property type="entry name" value="Aldolase_TIM"/>
</dbReference>
<dbReference type="Pfam" id="PF05853">
    <property type="entry name" value="BKACE"/>
    <property type="match status" value="1"/>
</dbReference>
<dbReference type="PANTHER" id="PTHR37418:SF2">
    <property type="entry name" value="3-KETO-5-AMINOHEXANOATE CLEAVAGE ENZYME"/>
    <property type="match status" value="1"/>
</dbReference>
<keyword evidence="4" id="KW-0862">Zinc</keyword>
<keyword evidence="3" id="KW-0479">Metal-binding</keyword>
<accession>A0A7C9RB19</accession>
<protein>
    <submittedName>
        <fullName evidence="5">3-keto-5-aminohexanoate cleavage protein</fullName>
    </submittedName>
</protein>
<evidence type="ECO:0000256" key="2">
    <source>
        <dbReference type="ARBA" id="ARBA00022679"/>
    </source>
</evidence>
<name>A0A7C9RB19_9HYPH</name>
<reference evidence="5 6" key="1">
    <citation type="submission" date="2020-02" db="EMBL/GenBank/DDBJ databases">
        <title>Genome sequence of the type strain CGMCC 1.15528 of Mesorhizobium zhangyense.</title>
        <authorList>
            <person name="Gao J."/>
            <person name="Sun J."/>
        </authorList>
    </citation>
    <scope>NUCLEOTIDE SEQUENCE [LARGE SCALE GENOMIC DNA]</scope>
    <source>
        <strain evidence="5 6">CGMCC 1.15528</strain>
    </source>
</reference>
<organism evidence="5 6">
    <name type="scientific">Mesorhizobium zhangyense</name>
    <dbReference type="NCBI Taxonomy" id="1776730"/>
    <lineage>
        <taxon>Bacteria</taxon>
        <taxon>Pseudomonadati</taxon>
        <taxon>Pseudomonadota</taxon>
        <taxon>Alphaproteobacteria</taxon>
        <taxon>Hyphomicrobiales</taxon>
        <taxon>Phyllobacteriaceae</taxon>
        <taxon>Mesorhizobium</taxon>
    </lineage>
</organism>
<evidence type="ECO:0000313" key="5">
    <source>
        <dbReference type="EMBL" id="NGN44038.1"/>
    </source>
</evidence>
<dbReference type="AlphaFoldDB" id="A0A7C9RB19"/>
<comment type="cofactor">
    <cofactor evidence="1">
        <name>Zn(2+)</name>
        <dbReference type="ChEBI" id="CHEBI:29105"/>
    </cofactor>
</comment>
<evidence type="ECO:0000256" key="1">
    <source>
        <dbReference type="ARBA" id="ARBA00001947"/>
    </source>
</evidence>
<keyword evidence="6" id="KW-1185">Reference proteome</keyword>
<dbReference type="EMBL" id="JAAKZG010000013">
    <property type="protein sequence ID" value="NGN44038.1"/>
    <property type="molecule type" value="Genomic_DNA"/>
</dbReference>
<sequence>MSTIDKADRNRVIITCAITGATHTPTMSEFLPTTPDAIIEQAIGAAKAGAAVIHLHARDPETHRPTANLDIWLHILRSIRSETDAILNMTTGGSTFMSIEDRLLAPSTASPELCSCNMGSMNFGTYAMIEKYKGKWKFDWEEEYLEASRAAIFRNTFADIETILTTLGKGGTRFEFECYDVGHLYNLAHMLDRGLVETPMFLQLIVGTLGGIGPGPENLMFMKETADRLFGAGSYQWSVLAGGRHQLNMATMAATMGGNVRVGLEDSLYAGRGRLARSNAEQVTMIRSIIEGLTKEIATPADARRMLGLKGAEKVAY</sequence>
<dbReference type="GO" id="GO:0043720">
    <property type="term" value="F:3-keto-5-aminohexanoate cleavage activity"/>
    <property type="evidence" value="ECO:0007669"/>
    <property type="project" value="InterPro"/>
</dbReference>
<evidence type="ECO:0000256" key="3">
    <source>
        <dbReference type="ARBA" id="ARBA00022723"/>
    </source>
</evidence>
<evidence type="ECO:0000313" key="6">
    <source>
        <dbReference type="Proteomes" id="UP000481252"/>
    </source>
</evidence>
<keyword evidence="2" id="KW-0808">Transferase</keyword>
<gene>
    <name evidence="5" type="ORF">G6N74_23505</name>
</gene>
<dbReference type="GO" id="GO:0046872">
    <property type="term" value="F:metal ion binding"/>
    <property type="evidence" value="ECO:0007669"/>
    <property type="project" value="UniProtKB-KW"/>
</dbReference>